<reference evidence="2" key="1">
    <citation type="journal article" date="2014" name="Front. Microbiol.">
        <title>High frequency of phylogenetically diverse reductive dehalogenase-homologous genes in deep subseafloor sedimentary metagenomes.</title>
        <authorList>
            <person name="Kawai M."/>
            <person name="Futagami T."/>
            <person name="Toyoda A."/>
            <person name="Takaki Y."/>
            <person name="Nishi S."/>
            <person name="Hori S."/>
            <person name="Arai W."/>
            <person name="Tsubouchi T."/>
            <person name="Morono Y."/>
            <person name="Uchiyama I."/>
            <person name="Ito T."/>
            <person name="Fujiyama A."/>
            <person name="Inagaki F."/>
            <person name="Takami H."/>
        </authorList>
    </citation>
    <scope>NUCLEOTIDE SEQUENCE</scope>
    <source>
        <strain evidence="2">Expedition CK06-06</strain>
    </source>
</reference>
<dbReference type="Pfam" id="PF13304">
    <property type="entry name" value="AAA_21"/>
    <property type="match status" value="1"/>
</dbReference>
<protein>
    <recommendedName>
        <fullName evidence="1">ATPase AAA-type core domain-containing protein</fullName>
    </recommendedName>
</protein>
<evidence type="ECO:0000259" key="1">
    <source>
        <dbReference type="Pfam" id="PF13304"/>
    </source>
</evidence>
<sequence>FEERERESKFVYYGLDRESRRLQESISNISNELSVSNHKFVYSISTEDIVELVSKKFTEVANKSSQSYEKFATETINELKNYKDINLEEEKEFIFGQRERDSLVNSKEMLQKVKKRAREVRKLHKNLLKPFAVLEKIIKRLYKNNGIKISDQIQWGYKKNYLDSNLLSSGEKQMLSFLCYNAFFRNSPIFIDEPEISLHPDWQRLLFSILKSQGSNNQFIVATHSPLIYAKYSDKELII</sequence>
<dbReference type="CDD" id="cd00267">
    <property type="entry name" value="ABC_ATPase"/>
    <property type="match status" value="1"/>
</dbReference>
<comment type="caution">
    <text evidence="2">The sequence shown here is derived from an EMBL/GenBank/DDBJ whole genome shotgun (WGS) entry which is preliminary data.</text>
</comment>
<dbReference type="SUPFAM" id="SSF52540">
    <property type="entry name" value="P-loop containing nucleoside triphosphate hydrolases"/>
    <property type="match status" value="1"/>
</dbReference>
<evidence type="ECO:0000313" key="2">
    <source>
        <dbReference type="EMBL" id="GAH58890.1"/>
    </source>
</evidence>
<accession>X1HPA5</accession>
<dbReference type="InterPro" id="IPR027417">
    <property type="entry name" value="P-loop_NTPase"/>
</dbReference>
<organism evidence="2">
    <name type="scientific">marine sediment metagenome</name>
    <dbReference type="NCBI Taxonomy" id="412755"/>
    <lineage>
        <taxon>unclassified sequences</taxon>
        <taxon>metagenomes</taxon>
        <taxon>ecological metagenomes</taxon>
    </lineage>
</organism>
<proteinExistence type="predicted"/>
<dbReference type="GO" id="GO:0016887">
    <property type="term" value="F:ATP hydrolysis activity"/>
    <property type="evidence" value="ECO:0007669"/>
    <property type="project" value="InterPro"/>
</dbReference>
<dbReference type="InterPro" id="IPR003959">
    <property type="entry name" value="ATPase_AAA_core"/>
</dbReference>
<name>X1HPA5_9ZZZZ</name>
<dbReference type="InterPro" id="IPR051396">
    <property type="entry name" value="Bact_Antivir_Def_Nuclease"/>
</dbReference>
<feature type="non-terminal residue" evidence="2">
    <location>
        <position position="1"/>
    </location>
</feature>
<dbReference type="AlphaFoldDB" id="X1HPA5"/>
<dbReference type="GO" id="GO:0005524">
    <property type="term" value="F:ATP binding"/>
    <property type="evidence" value="ECO:0007669"/>
    <property type="project" value="InterPro"/>
</dbReference>
<dbReference type="EMBL" id="BARU01017313">
    <property type="protein sequence ID" value="GAH58890.1"/>
    <property type="molecule type" value="Genomic_DNA"/>
</dbReference>
<feature type="domain" description="ATPase AAA-type core" evidence="1">
    <location>
        <begin position="65"/>
        <end position="228"/>
    </location>
</feature>
<gene>
    <name evidence="2" type="ORF">S03H2_28729</name>
</gene>
<dbReference type="PANTHER" id="PTHR43581:SF2">
    <property type="entry name" value="EXCINUCLEASE ATPASE SUBUNIT"/>
    <property type="match status" value="1"/>
</dbReference>
<dbReference type="Gene3D" id="3.40.50.300">
    <property type="entry name" value="P-loop containing nucleotide triphosphate hydrolases"/>
    <property type="match status" value="1"/>
</dbReference>
<dbReference type="PANTHER" id="PTHR43581">
    <property type="entry name" value="ATP/GTP PHOSPHATASE"/>
    <property type="match status" value="1"/>
</dbReference>